<gene>
    <name evidence="2" type="primary">pks5-1_1</name>
    <name evidence="2" type="ORF">ERS007703_04418</name>
</gene>
<dbReference type="EMBL" id="CSAE01000775">
    <property type="protein sequence ID" value="COW89996.1"/>
    <property type="molecule type" value="Genomic_DNA"/>
</dbReference>
<feature type="compositionally biased region" description="Polar residues" evidence="1">
    <location>
        <begin position="12"/>
        <end position="34"/>
    </location>
</feature>
<accession>A0A0U0SM75</accession>
<evidence type="ECO:0000313" key="3">
    <source>
        <dbReference type="Proteomes" id="UP000038802"/>
    </source>
</evidence>
<protein>
    <submittedName>
        <fullName evidence="2">Polyketide synthase pks5</fullName>
    </submittedName>
</protein>
<reference evidence="3" key="1">
    <citation type="submission" date="2015-03" db="EMBL/GenBank/DDBJ databases">
        <authorList>
            <consortium name="Pathogen Informatics"/>
        </authorList>
    </citation>
    <scope>NUCLEOTIDE SEQUENCE [LARGE SCALE GENOMIC DNA]</scope>
    <source>
        <strain evidence="3">K00500041</strain>
    </source>
</reference>
<feature type="region of interest" description="Disordered" evidence="1">
    <location>
        <begin position="1"/>
        <end position="34"/>
    </location>
</feature>
<organism evidence="2 3">
    <name type="scientific">Mycobacterium tuberculosis</name>
    <dbReference type="NCBI Taxonomy" id="1773"/>
    <lineage>
        <taxon>Bacteria</taxon>
        <taxon>Bacillati</taxon>
        <taxon>Actinomycetota</taxon>
        <taxon>Actinomycetes</taxon>
        <taxon>Mycobacteriales</taxon>
        <taxon>Mycobacteriaceae</taxon>
        <taxon>Mycobacterium</taxon>
        <taxon>Mycobacterium tuberculosis complex</taxon>
    </lineage>
</organism>
<dbReference type="Proteomes" id="UP000038802">
    <property type="component" value="Unassembled WGS sequence"/>
</dbReference>
<evidence type="ECO:0000256" key="1">
    <source>
        <dbReference type="SAM" id="MobiDB-lite"/>
    </source>
</evidence>
<sequence length="34" mass="3461">MANAGAGRIVLSSRSQPSQKALETIDSSARSGLT</sequence>
<dbReference type="AlphaFoldDB" id="A0A0U0SM75"/>
<evidence type="ECO:0000313" key="2">
    <source>
        <dbReference type="EMBL" id="COW89996.1"/>
    </source>
</evidence>
<proteinExistence type="predicted"/>
<name>A0A0U0SM75_MYCTX</name>